<sequence length="103" mass="12478">MVLESTIKIERRSRRGEQPRETLSDLSSTRDHRTTCGVVDERLRKRGEVLEESHREKRRLCHRRREIKKERRNQRLIHPSRRDHERSLGIKPTDFVLSGEKER</sequence>
<name>A0A8S9MIW5_BRACR</name>
<dbReference type="Proteomes" id="UP000712281">
    <property type="component" value="Unassembled WGS sequence"/>
</dbReference>
<feature type="compositionally biased region" description="Basic and acidic residues" evidence="1">
    <location>
        <begin position="7"/>
        <end position="32"/>
    </location>
</feature>
<evidence type="ECO:0000313" key="3">
    <source>
        <dbReference type="EMBL" id="KAF2616993.1"/>
    </source>
</evidence>
<evidence type="ECO:0000313" key="4">
    <source>
        <dbReference type="Proteomes" id="UP000712281"/>
    </source>
</evidence>
<comment type="caution">
    <text evidence="3">The sequence shown here is derived from an EMBL/GenBank/DDBJ whole genome shotgun (WGS) entry which is preliminary data.</text>
</comment>
<dbReference type="EMBL" id="QGKW02000007">
    <property type="protein sequence ID" value="KAF2616993.1"/>
    <property type="molecule type" value="Genomic_DNA"/>
</dbReference>
<feature type="region of interest" description="Disordered" evidence="1">
    <location>
        <begin position="63"/>
        <end position="103"/>
    </location>
</feature>
<evidence type="ECO:0000313" key="2">
    <source>
        <dbReference type="EMBL" id="KAF2588125.1"/>
    </source>
</evidence>
<feature type="region of interest" description="Disordered" evidence="1">
    <location>
        <begin position="1"/>
        <end position="32"/>
    </location>
</feature>
<dbReference type="AlphaFoldDB" id="A0A8S9MIW5"/>
<feature type="compositionally biased region" description="Basic residues" evidence="1">
    <location>
        <begin position="63"/>
        <end position="79"/>
    </location>
</feature>
<proteinExistence type="predicted"/>
<reference evidence="3" key="1">
    <citation type="submission" date="2019-12" db="EMBL/GenBank/DDBJ databases">
        <title>Genome sequencing and annotation of Brassica cretica.</title>
        <authorList>
            <person name="Studholme D.J."/>
            <person name="Sarris P.F."/>
        </authorList>
    </citation>
    <scope>NUCLEOTIDE SEQUENCE</scope>
    <source>
        <strain evidence="3">PFS-001/15</strain>
        <strain evidence="2">PFS-102/07</strain>
        <tissue evidence="3">Leaf</tissue>
    </source>
</reference>
<dbReference type="EMBL" id="QGKY02000190">
    <property type="protein sequence ID" value="KAF2588125.1"/>
    <property type="molecule type" value="Genomic_DNA"/>
</dbReference>
<evidence type="ECO:0000256" key="1">
    <source>
        <dbReference type="SAM" id="MobiDB-lite"/>
    </source>
</evidence>
<protein>
    <submittedName>
        <fullName evidence="3">Uncharacterized protein</fullName>
    </submittedName>
</protein>
<accession>A0A8S9MIW5</accession>
<organism evidence="3 4">
    <name type="scientific">Brassica cretica</name>
    <name type="common">Mustard</name>
    <dbReference type="NCBI Taxonomy" id="69181"/>
    <lineage>
        <taxon>Eukaryota</taxon>
        <taxon>Viridiplantae</taxon>
        <taxon>Streptophyta</taxon>
        <taxon>Embryophyta</taxon>
        <taxon>Tracheophyta</taxon>
        <taxon>Spermatophyta</taxon>
        <taxon>Magnoliopsida</taxon>
        <taxon>eudicotyledons</taxon>
        <taxon>Gunneridae</taxon>
        <taxon>Pentapetalae</taxon>
        <taxon>rosids</taxon>
        <taxon>malvids</taxon>
        <taxon>Brassicales</taxon>
        <taxon>Brassicaceae</taxon>
        <taxon>Brassiceae</taxon>
        <taxon>Brassica</taxon>
    </lineage>
</organism>
<gene>
    <name evidence="3" type="ORF">F2Q68_00041765</name>
    <name evidence="2" type="ORF">F2Q70_00041128</name>
</gene>